<dbReference type="AlphaFoldDB" id="A0A4S8M978"/>
<feature type="non-terminal residue" evidence="2">
    <location>
        <position position="53"/>
    </location>
</feature>
<accession>A0A4S8M978</accession>
<proteinExistence type="predicted"/>
<dbReference type="EMBL" id="ML179697">
    <property type="protein sequence ID" value="THU82935.1"/>
    <property type="molecule type" value="Genomic_DNA"/>
</dbReference>
<sequence>NPITTNDYFEELKEIIMTYHIEPQHIYNMNEKGVMMGKGERTMVIVDHDQKNV</sequence>
<keyword evidence="3" id="KW-1185">Reference proteome</keyword>
<dbReference type="EMBL" id="ML179127">
    <property type="protein sequence ID" value="THU98944.1"/>
    <property type="molecule type" value="Genomic_DNA"/>
</dbReference>
<evidence type="ECO:0000313" key="1">
    <source>
        <dbReference type="EMBL" id="THU82935.1"/>
    </source>
</evidence>
<name>A0A4S8M978_DENBC</name>
<reference evidence="2 3" key="1">
    <citation type="journal article" date="2019" name="Nat. Ecol. Evol.">
        <title>Megaphylogeny resolves global patterns of mushroom evolution.</title>
        <authorList>
            <person name="Varga T."/>
            <person name="Krizsan K."/>
            <person name="Foldi C."/>
            <person name="Dima B."/>
            <person name="Sanchez-Garcia M."/>
            <person name="Sanchez-Ramirez S."/>
            <person name="Szollosi G.J."/>
            <person name="Szarkandi J.G."/>
            <person name="Papp V."/>
            <person name="Albert L."/>
            <person name="Andreopoulos W."/>
            <person name="Angelini C."/>
            <person name="Antonin V."/>
            <person name="Barry K.W."/>
            <person name="Bougher N.L."/>
            <person name="Buchanan P."/>
            <person name="Buyck B."/>
            <person name="Bense V."/>
            <person name="Catcheside P."/>
            <person name="Chovatia M."/>
            <person name="Cooper J."/>
            <person name="Damon W."/>
            <person name="Desjardin D."/>
            <person name="Finy P."/>
            <person name="Geml J."/>
            <person name="Haridas S."/>
            <person name="Hughes K."/>
            <person name="Justo A."/>
            <person name="Karasinski D."/>
            <person name="Kautmanova I."/>
            <person name="Kiss B."/>
            <person name="Kocsube S."/>
            <person name="Kotiranta H."/>
            <person name="LaButti K.M."/>
            <person name="Lechner B.E."/>
            <person name="Liimatainen K."/>
            <person name="Lipzen A."/>
            <person name="Lukacs Z."/>
            <person name="Mihaltcheva S."/>
            <person name="Morgado L.N."/>
            <person name="Niskanen T."/>
            <person name="Noordeloos M.E."/>
            <person name="Ohm R.A."/>
            <person name="Ortiz-Santana B."/>
            <person name="Ovrebo C."/>
            <person name="Racz N."/>
            <person name="Riley R."/>
            <person name="Savchenko A."/>
            <person name="Shiryaev A."/>
            <person name="Soop K."/>
            <person name="Spirin V."/>
            <person name="Szebenyi C."/>
            <person name="Tomsovsky M."/>
            <person name="Tulloss R.E."/>
            <person name="Uehling J."/>
            <person name="Grigoriev I.V."/>
            <person name="Vagvolgyi C."/>
            <person name="Papp T."/>
            <person name="Martin F.M."/>
            <person name="Miettinen O."/>
            <person name="Hibbett D.S."/>
            <person name="Nagy L.G."/>
        </authorList>
    </citation>
    <scope>NUCLEOTIDE SEQUENCE [LARGE SCALE GENOMIC DNA]</scope>
    <source>
        <strain evidence="2 3">CBS 962.96</strain>
    </source>
</reference>
<protein>
    <submittedName>
        <fullName evidence="2">Uncharacterized protein</fullName>
    </submittedName>
</protein>
<feature type="non-terminal residue" evidence="2">
    <location>
        <position position="1"/>
    </location>
</feature>
<dbReference type="Proteomes" id="UP000297245">
    <property type="component" value="Unassembled WGS sequence"/>
</dbReference>
<gene>
    <name evidence="2" type="ORF">K435DRAFT_599323</name>
    <name evidence="1" type="ORF">K435DRAFT_611293</name>
</gene>
<organism evidence="2 3">
    <name type="scientific">Dendrothele bispora (strain CBS 962.96)</name>
    <dbReference type="NCBI Taxonomy" id="1314807"/>
    <lineage>
        <taxon>Eukaryota</taxon>
        <taxon>Fungi</taxon>
        <taxon>Dikarya</taxon>
        <taxon>Basidiomycota</taxon>
        <taxon>Agaricomycotina</taxon>
        <taxon>Agaricomycetes</taxon>
        <taxon>Agaricomycetidae</taxon>
        <taxon>Agaricales</taxon>
        <taxon>Agaricales incertae sedis</taxon>
        <taxon>Dendrothele</taxon>
    </lineage>
</organism>
<evidence type="ECO:0000313" key="2">
    <source>
        <dbReference type="EMBL" id="THU98944.1"/>
    </source>
</evidence>
<dbReference type="OrthoDB" id="3265672at2759"/>
<evidence type="ECO:0000313" key="3">
    <source>
        <dbReference type="Proteomes" id="UP000297245"/>
    </source>
</evidence>